<keyword evidence="3" id="KW-0808">Transferase</keyword>
<evidence type="ECO:0000256" key="5">
    <source>
        <dbReference type="ARBA" id="ARBA00023315"/>
    </source>
</evidence>
<evidence type="ECO:0000313" key="6">
    <source>
        <dbReference type="EMBL" id="AUN99787.1"/>
    </source>
</evidence>
<protein>
    <recommendedName>
        <fullName evidence="8">GNAT family N-acetyltransferase</fullName>
    </recommendedName>
</protein>
<keyword evidence="5" id="KW-0012">Acyltransferase</keyword>
<dbReference type="Pfam" id="PF13444">
    <property type="entry name" value="Acetyltransf_5"/>
    <property type="match status" value="1"/>
</dbReference>
<proteinExistence type="predicted"/>
<dbReference type="InterPro" id="IPR052351">
    <property type="entry name" value="Ornithine_N-alpha-AT"/>
</dbReference>
<dbReference type="InterPro" id="IPR016181">
    <property type="entry name" value="Acyl_CoA_acyltransferase"/>
</dbReference>
<evidence type="ECO:0000313" key="7">
    <source>
        <dbReference type="Proteomes" id="UP000235584"/>
    </source>
</evidence>
<sequence length="283" mass="32303">MTTSSQIACIHSGHKLHDEWMLYISPRFLTYSPKHPLFIKTQNYTLKTANHLSELVELFRMRHHIFFNETGITDDHNLDLDDFDSLCDHLVIRSNQTGEICGTYRMLSSTHSLKFYSQGEFNLDTFVKSEGVKLELGRACIHPEHRNGAVIDLLWRGIGEYARLTNASYLFGCSSVMTVSPVMAKAIVKTMKANNMTSEEFAIKPTAKYKMSLSKVTGEDIFEEKFIMGQIPSLLRSYINAGAKVFGHPALDKDFQCIDFLTILNLKELNSSYEKRYFKKSEG</sequence>
<gene>
    <name evidence="6" type="ORF">C0V70_17075</name>
</gene>
<dbReference type="Proteomes" id="UP000235584">
    <property type="component" value="Chromosome"/>
</dbReference>
<keyword evidence="2" id="KW-0444">Lipid biosynthesis</keyword>
<reference evidence="6 7" key="1">
    <citation type="submission" date="2018-01" db="EMBL/GenBank/DDBJ databases">
        <title>Complete genome sequence of Bacteriovorax stolpii DSM12778.</title>
        <authorList>
            <person name="Tang B."/>
            <person name="Chang J."/>
        </authorList>
    </citation>
    <scope>NUCLEOTIDE SEQUENCE [LARGE SCALE GENOMIC DNA]</scope>
    <source>
        <strain evidence="6 7">DSM 12778</strain>
    </source>
</reference>
<dbReference type="KEGG" id="bsto:C0V70_17075"/>
<dbReference type="GO" id="GO:0016746">
    <property type="term" value="F:acyltransferase activity"/>
    <property type="evidence" value="ECO:0007669"/>
    <property type="project" value="UniProtKB-KW"/>
</dbReference>
<evidence type="ECO:0008006" key="8">
    <source>
        <dbReference type="Google" id="ProtNLM"/>
    </source>
</evidence>
<dbReference type="Gene3D" id="3.40.630.30">
    <property type="match status" value="1"/>
</dbReference>
<keyword evidence="7" id="KW-1185">Reference proteome</keyword>
<dbReference type="PANTHER" id="PTHR37323:SF1">
    <property type="entry name" value="L-ORNITHINE N(ALPHA)-ACYLTRANSFERASE"/>
    <property type="match status" value="1"/>
</dbReference>
<dbReference type="AlphaFoldDB" id="A0A2K9NW99"/>
<evidence type="ECO:0000256" key="4">
    <source>
        <dbReference type="ARBA" id="ARBA00023098"/>
    </source>
</evidence>
<dbReference type="RefSeq" id="WP_102245076.1">
    <property type="nucleotide sequence ID" value="NZ_CP025704.1"/>
</dbReference>
<keyword evidence="4" id="KW-0443">Lipid metabolism</keyword>
<dbReference type="GO" id="GO:0006629">
    <property type="term" value="P:lipid metabolic process"/>
    <property type="evidence" value="ECO:0007669"/>
    <property type="project" value="UniProtKB-KW"/>
</dbReference>
<accession>A0A2K9NW99</accession>
<dbReference type="PANTHER" id="PTHR37323">
    <property type="entry name" value="GCN5-RELATED N-ACETYLTRANSFERASE"/>
    <property type="match status" value="1"/>
</dbReference>
<evidence type="ECO:0000256" key="3">
    <source>
        <dbReference type="ARBA" id="ARBA00022679"/>
    </source>
</evidence>
<comment type="pathway">
    <text evidence="1">Lipid metabolism.</text>
</comment>
<evidence type="ECO:0000256" key="1">
    <source>
        <dbReference type="ARBA" id="ARBA00005189"/>
    </source>
</evidence>
<evidence type="ECO:0000256" key="2">
    <source>
        <dbReference type="ARBA" id="ARBA00022516"/>
    </source>
</evidence>
<organism evidence="6 7">
    <name type="scientific">Bacteriovorax stolpii</name>
    <name type="common">Bdellovibrio stolpii</name>
    <dbReference type="NCBI Taxonomy" id="960"/>
    <lineage>
        <taxon>Bacteria</taxon>
        <taxon>Pseudomonadati</taxon>
        <taxon>Bdellovibrionota</taxon>
        <taxon>Bacteriovoracia</taxon>
        <taxon>Bacteriovoracales</taxon>
        <taxon>Bacteriovoracaceae</taxon>
        <taxon>Bacteriovorax</taxon>
    </lineage>
</organism>
<dbReference type="SUPFAM" id="SSF55729">
    <property type="entry name" value="Acyl-CoA N-acyltransferases (Nat)"/>
    <property type="match status" value="1"/>
</dbReference>
<dbReference type="EMBL" id="CP025704">
    <property type="protein sequence ID" value="AUN99787.1"/>
    <property type="molecule type" value="Genomic_DNA"/>
</dbReference>
<name>A0A2K9NW99_BACTC</name>